<evidence type="ECO:0000259" key="26">
    <source>
        <dbReference type="Pfam" id="PF23098"/>
    </source>
</evidence>
<evidence type="ECO:0000256" key="17">
    <source>
        <dbReference type="ARBA" id="ARBA00049127"/>
    </source>
</evidence>
<proteinExistence type="inferred from homology"/>
<comment type="function">
    <text evidence="15">Catalyzes the first and rate-limiting step of polyamine biosynthesis that converts ornithine into putrescine, which is the precursor for the polyamines, spermidine and spermine. Polyamines are essential for cell proliferation and are implicated in cellular processes, ranging from DNA replication to apoptosis.</text>
</comment>
<comment type="subcellular location">
    <subcellularLocation>
        <location evidence="2">Nucleus</location>
        <location evidence="2">Nucleolus</location>
    </subcellularLocation>
</comment>
<evidence type="ECO:0000313" key="28">
    <source>
        <dbReference type="Proteomes" id="UP000322234"/>
    </source>
</evidence>
<comment type="cofactor">
    <cofactor evidence="1 18">
        <name>pyridoxal 5'-phosphate</name>
        <dbReference type="ChEBI" id="CHEBI:597326"/>
    </cofactor>
</comment>
<evidence type="ECO:0000256" key="13">
    <source>
        <dbReference type="ARBA" id="ARBA00034115"/>
    </source>
</evidence>
<feature type="modified residue" description="N6-(pyridoxal phosphate)lysine" evidence="18">
    <location>
        <position position="784"/>
    </location>
</feature>
<dbReference type="InterPro" id="IPR000183">
    <property type="entry name" value="Orn/DAP/Arg_de-COase"/>
</dbReference>
<feature type="domain" description="Nucleolar protein 10-like second" evidence="25">
    <location>
        <begin position="357"/>
        <end position="405"/>
    </location>
</feature>
<dbReference type="Pfam" id="PF00278">
    <property type="entry name" value="Orn_DAP_Arg_deC"/>
    <property type="match status" value="1"/>
</dbReference>
<evidence type="ECO:0000256" key="15">
    <source>
        <dbReference type="ARBA" id="ARBA00037173"/>
    </source>
</evidence>
<dbReference type="SUPFAM" id="SSF50978">
    <property type="entry name" value="WD40 repeat-like"/>
    <property type="match status" value="1"/>
</dbReference>
<comment type="pathway">
    <text evidence="13">Amine and polyamine biosynthesis; putrescine biosynthesis via L-ornithine pathway; putrescine from L-ornithine: step 1/1.</text>
</comment>
<evidence type="ECO:0000256" key="9">
    <source>
        <dbReference type="ARBA" id="ARBA00022898"/>
    </source>
</evidence>
<dbReference type="Pfam" id="PF08159">
    <property type="entry name" value="NUC153"/>
    <property type="match status" value="1"/>
</dbReference>
<evidence type="ECO:0000313" key="27">
    <source>
        <dbReference type="EMBL" id="MXQ87815.1"/>
    </source>
</evidence>
<evidence type="ECO:0000256" key="20">
    <source>
        <dbReference type="SAM" id="Coils"/>
    </source>
</evidence>
<feature type="coiled-coil region" evidence="20">
    <location>
        <begin position="546"/>
        <end position="575"/>
    </location>
</feature>
<evidence type="ECO:0000256" key="5">
    <source>
        <dbReference type="ARBA" id="ARBA00015517"/>
    </source>
</evidence>
<keyword evidence="12" id="KW-0539">Nucleus</keyword>
<dbReference type="PANTHER" id="PTHR14927">
    <property type="entry name" value="NUCLEOLAR PROTEIN 10"/>
    <property type="match status" value="1"/>
</dbReference>
<dbReference type="SMART" id="SM00320">
    <property type="entry name" value="WD40"/>
    <property type="match status" value="4"/>
</dbReference>
<keyword evidence="11" id="KW-0456">Lyase</keyword>
<dbReference type="Gene3D" id="3.20.20.10">
    <property type="entry name" value="Alanine racemase"/>
    <property type="match status" value="1"/>
</dbReference>
<evidence type="ECO:0000256" key="4">
    <source>
        <dbReference type="ARBA" id="ARBA00008872"/>
    </source>
</evidence>
<dbReference type="PRINTS" id="PR01179">
    <property type="entry name" value="ODADCRBXLASE"/>
</dbReference>
<evidence type="ECO:0000256" key="18">
    <source>
        <dbReference type="PIRSR" id="PIRSR600183-50"/>
    </source>
</evidence>
<dbReference type="FunFam" id="2.130.10.10:FF:001909">
    <property type="entry name" value="WD repeat, SAM and U-box domain-containing protein"/>
    <property type="match status" value="1"/>
</dbReference>
<keyword evidence="8" id="KW-0210">Decarboxylase</keyword>
<comment type="catalytic activity">
    <reaction evidence="17">
        <text>L-ornithine + H(+) = putrescine + CO2</text>
        <dbReference type="Rhea" id="RHEA:22964"/>
        <dbReference type="ChEBI" id="CHEBI:15378"/>
        <dbReference type="ChEBI" id="CHEBI:16526"/>
        <dbReference type="ChEBI" id="CHEBI:46911"/>
        <dbReference type="ChEBI" id="CHEBI:326268"/>
        <dbReference type="EC" id="4.1.1.17"/>
    </reaction>
</comment>
<dbReference type="InterPro" id="IPR002433">
    <property type="entry name" value="Orn_de-COase"/>
</dbReference>
<evidence type="ECO:0000259" key="24">
    <source>
        <dbReference type="Pfam" id="PF08159"/>
    </source>
</evidence>
<evidence type="ECO:0000256" key="10">
    <source>
        <dbReference type="ARBA" id="ARBA00023115"/>
    </source>
</evidence>
<dbReference type="InterPro" id="IPR022643">
    <property type="entry name" value="De-COase2_C"/>
</dbReference>
<dbReference type="FunFam" id="3.20.20.10:FF:000006">
    <property type="entry name" value="Ornithine decarboxylase 1"/>
    <property type="match status" value="1"/>
</dbReference>
<dbReference type="CDD" id="cd00622">
    <property type="entry name" value="PLPDE_III_ODC"/>
    <property type="match status" value="1"/>
</dbReference>
<dbReference type="SUPFAM" id="SSF51419">
    <property type="entry name" value="PLP-binding barrel"/>
    <property type="match status" value="1"/>
</dbReference>
<evidence type="ECO:0000256" key="12">
    <source>
        <dbReference type="ARBA" id="ARBA00023242"/>
    </source>
</evidence>
<comment type="similarity">
    <text evidence="3">Belongs to the WD repeat NOL10/ENP2 family.</text>
</comment>
<feature type="domain" description="Orn/DAP/Arg decarboxylase 2 C-terminal" evidence="22">
    <location>
        <begin position="759"/>
        <end position="1102"/>
    </location>
</feature>
<dbReference type="InterPro" id="IPR056551">
    <property type="entry name" value="Beta-prop_NOL10_N"/>
</dbReference>
<dbReference type="AlphaFoldDB" id="A0A6B0RCX9"/>
<evidence type="ECO:0000256" key="8">
    <source>
        <dbReference type="ARBA" id="ARBA00022793"/>
    </source>
</evidence>
<evidence type="ECO:0000256" key="21">
    <source>
        <dbReference type="SAM" id="MobiDB-lite"/>
    </source>
</evidence>
<dbReference type="Pfam" id="PF23098">
    <property type="entry name" value="Beta-prop_NOL10_N"/>
    <property type="match status" value="1"/>
</dbReference>
<evidence type="ECO:0000259" key="23">
    <source>
        <dbReference type="Pfam" id="PF02784"/>
    </source>
</evidence>
<dbReference type="InterPro" id="IPR015943">
    <property type="entry name" value="WD40/YVTN_repeat-like_dom_sf"/>
</dbReference>
<sequence>MQVSSLNEVKIYSLSCGKSLPEWLSDRKKRALQKKDVDVRRRIELIQDFEMPTVCTTIKVSKDGQYILATGTYKPRVRCYDTYQLSLKFERCLDSEVVTFETLSDDYSKIVFLHNDRYIEFHSQSGFYYKTRIPKFGRDFSYHYPSCDLYFVGASSEVYRLNLEQGRYLNPLQTDAAENNVCDINSVHGLFATGTIEGRVECWDPRTRGRVGVLDCALSSVTADSEINSLPTISALKFNGALTMAVGTSTGQVLLYDLRSDKPLLVKDHQYGLPIKSVHFQDSLDLILSADSRIIKMWNKNSGKIFTSLEPEHDLNDVCLYPSSGMHYGAVLGPAPRWCSFLDNLTEELEENPESTVYDDYKFVTKKDLENLGLTHLIGSPFLRAYMHGFFMDIRLYHKVKLMVNPFAYEEYRKDKIRQKIEETRAQRVQLKKLPKVNKELALKLIEEEEEKQKSTWKKKVKSLPNILTDDRFKVMFENPDFQVDEESEEFRLLNPLVSKISEKRKKKLRLLEQQELHGKEEEEEPEGKPSDAESSESSDDEKDWVAEVRKQRRLLQQEEKVKRQEQLREDQQTVLKPQFYEIKAGEEFRSFKDSATKQKLMNKTLEDRLKLEAKNGTLSVSDTTVGSKQLTFTLKKSGQHSWPSVDQVGDVKEQHCRSDLPGSLHATAHGSIPIARASVRTLLECPPSGQYPAPPRHAPCSLQVCCVSKRRQETMNSFSNEEFDCHFLDEGFTAKDILDQKINEVSYSDDKDAFYVADLGDILKKHLRWLKALPRVTPFYAVKCNDSRTIVKTLAAIGTGFDCASKTEIQLVQSLGVPPERIIYANPCKQVSQIKYAANNGVQMMTFDSEVELMKVARAHPKAKLVLRIATDDSKAVCRLSVKFGATLKTSRLLLERAKELDIDVIGVSFHVGSGCTDPETFVQAISDARCVFDMGAEVGFNMYLLDIGGGFPGSEDVKLKFEEITSVINPALDKYFPSDSGVRIIAEPGRYYVASAFTLAVNIIAKKLVLKEQTGSDDEEESTDRTFMYYVNDGVYGSFNCILYDHAHVKPLLQKRPKPDEKYYSSSIWGPTCDGLDRIVERCNLPEMHVGDWMLFENMGAYTVAAASTFNGFQRPTIYYVMSGPTWQLMQQIRTQDFPPGVEEPDVGPLPVSCAWESGMKRHSAACASTRINV</sequence>
<evidence type="ECO:0000256" key="19">
    <source>
        <dbReference type="RuleBase" id="RU003737"/>
    </source>
</evidence>
<organism evidence="27 28">
    <name type="scientific">Bos mutus</name>
    <name type="common">wild yak</name>
    <dbReference type="NCBI Taxonomy" id="72004"/>
    <lineage>
        <taxon>Eukaryota</taxon>
        <taxon>Metazoa</taxon>
        <taxon>Chordata</taxon>
        <taxon>Craniata</taxon>
        <taxon>Vertebrata</taxon>
        <taxon>Euteleostomi</taxon>
        <taxon>Mammalia</taxon>
        <taxon>Eutheria</taxon>
        <taxon>Laurasiatheria</taxon>
        <taxon>Artiodactyla</taxon>
        <taxon>Ruminantia</taxon>
        <taxon>Pecora</taxon>
        <taxon>Bovidae</taxon>
        <taxon>Bovinae</taxon>
        <taxon>Bos</taxon>
    </lineage>
</organism>
<evidence type="ECO:0000256" key="6">
    <source>
        <dbReference type="ARBA" id="ARBA00022574"/>
    </source>
</evidence>
<dbReference type="InterPro" id="IPR029066">
    <property type="entry name" value="PLP-binding_barrel"/>
</dbReference>
<accession>A0A6B0RCX9</accession>
<dbReference type="PANTHER" id="PTHR14927:SF0">
    <property type="entry name" value="NUCLEOLAR PROTEIN 10"/>
    <property type="match status" value="1"/>
</dbReference>
<comment type="similarity">
    <text evidence="4 19">Belongs to the Orn/Lys/Arg decarboxylase class-II family.</text>
</comment>
<feature type="domain" description="Nucleolar protein 10-like N-terminal" evidence="26">
    <location>
        <begin position="1"/>
        <end position="323"/>
    </location>
</feature>
<dbReference type="SUPFAM" id="SSF50621">
    <property type="entry name" value="Alanine racemase C-terminal domain-like"/>
    <property type="match status" value="1"/>
</dbReference>
<dbReference type="Gene3D" id="2.130.10.10">
    <property type="entry name" value="YVTN repeat-like/Quinoprotein amine dehydrogenase"/>
    <property type="match status" value="1"/>
</dbReference>
<dbReference type="Proteomes" id="UP000322234">
    <property type="component" value="Unassembled WGS sequence"/>
</dbReference>
<evidence type="ECO:0000259" key="25">
    <source>
        <dbReference type="Pfam" id="PF23097"/>
    </source>
</evidence>
<dbReference type="FunFam" id="2.40.37.10:FF:000005">
    <property type="entry name" value="Ornithine decarboxylase"/>
    <property type="match status" value="1"/>
</dbReference>
<dbReference type="InterPro" id="IPR012580">
    <property type="entry name" value="NUC153"/>
</dbReference>
<dbReference type="GO" id="GO:0030686">
    <property type="term" value="C:90S preribosome"/>
    <property type="evidence" value="ECO:0007669"/>
    <property type="project" value="TreeGrafter"/>
</dbReference>
<dbReference type="InterPro" id="IPR022653">
    <property type="entry name" value="De-COase2_pyr-phos_BS"/>
</dbReference>
<dbReference type="InterPro" id="IPR009006">
    <property type="entry name" value="Ala_racemase/Decarboxylase_C"/>
</dbReference>
<evidence type="ECO:0000259" key="22">
    <source>
        <dbReference type="Pfam" id="PF00278"/>
    </source>
</evidence>
<dbReference type="Pfam" id="PF23097">
    <property type="entry name" value="NOL10_2nd"/>
    <property type="match status" value="1"/>
</dbReference>
<evidence type="ECO:0000256" key="1">
    <source>
        <dbReference type="ARBA" id="ARBA00001933"/>
    </source>
</evidence>
<dbReference type="InterPro" id="IPR022644">
    <property type="entry name" value="De-COase2_N"/>
</dbReference>
<dbReference type="PRINTS" id="PR01182">
    <property type="entry name" value="ORNDCRBXLASE"/>
</dbReference>
<dbReference type="EC" id="4.1.1.17" evidence="14"/>
<feature type="active site" description="Proton donor" evidence="18">
    <location>
        <position position="1075"/>
    </location>
</feature>
<reference evidence="27" key="1">
    <citation type="submission" date="2019-10" db="EMBL/GenBank/DDBJ databases">
        <title>The sequence and de novo assembly of the wild yak genome.</title>
        <authorList>
            <person name="Liu Y."/>
        </authorList>
    </citation>
    <scope>NUCLEOTIDE SEQUENCE [LARGE SCALE GENOMIC DNA]</scope>
    <source>
        <strain evidence="27">WY2019</strain>
    </source>
</reference>
<name>A0A6B0RCX9_9CETA</name>
<feature type="compositionally biased region" description="Basic and acidic residues" evidence="21">
    <location>
        <begin position="515"/>
        <end position="532"/>
    </location>
</feature>
<comment type="caution">
    <text evidence="27">The sequence shown here is derived from an EMBL/GenBank/DDBJ whole genome shotgun (WGS) entry which is preliminary data.</text>
</comment>
<dbReference type="EMBL" id="VBQZ03000040">
    <property type="protein sequence ID" value="MXQ87815.1"/>
    <property type="molecule type" value="Genomic_DNA"/>
</dbReference>
<dbReference type="GO" id="GO:0004586">
    <property type="term" value="F:ornithine decarboxylase activity"/>
    <property type="evidence" value="ECO:0007669"/>
    <property type="project" value="UniProtKB-EC"/>
</dbReference>
<feature type="compositionally biased region" description="Acidic residues" evidence="21">
    <location>
        <begin position="534"/>
        <end position="543"/>
    </location>
</feature>
<keyword evidence="28" id="KW-1185">Reference proteome</keyword>
<feature type="domain" description="Orn/DAP/Arg decarboxylase 2 N-terminal" evidence="23">
    <location>
        <begin position="760"/>
        <end position="996"/>
    </location>
</feature>
<evidence type="ECO:0000256" key="3">
    <source>
        <dbReference type="ARBA" id="ARBA00005264"/>
    </source>
</evidence>
<feature type="domain" description="NUC153" evidence="24">
    <location>
        <begin position="470"/>
        <end position="496"/>
    </location>
</feature>
<dbReference type="PROSITE" id="PS00879">
    <property type="entry name" value="ODR_DC_2_2"/>
    <property type="match status" value="1"/>
</dbReference>
<evidence type="ECO:0000256" key="14">
    <source>
        <dbReference type="ARBA" id="ARBA00034138"/>
    </source>
</evidence>
<dbReference type="GO" id="GO:0006596">
    <property type="term" value="P:polyamine biosynthetic process"/>
    <property type="evidence" value="ECO:0007669"/>
    <property type="project" value="UniProtKB-KW"/>
</dbReference>
<dbReference type="InterPro" id="IPR056550">
    <property type="entry name" value="NOL10_2nd"/>
</dbReference>
<dbReference type="Pfam" id="PF02784">
    <property type="entry name" value="Orn_Arg_deC_N"/>
    <property type="match status" value="1"/>
</dbReference>
<evidence type="ECO:0000256" key="16">
    <source>
        <dbReference type="ARBA" id="ARBA00039485"/>
    </source>
</evidence>
<evidence type="ECO:0000256" key="7">
    <source>
        <dbReference type="ARBA" id="ARBA00022737"/>
    </source>
</evidence>
<evidence type="ECO:0000256" key="11">
    <source>
        <dbReference type="ARBA" id="ARBA00023239"/>
    </source>
</evidence>
<dbReference type="InterPro" id="IPR001680">
    <property type="entry name" value="WD40_rpt"/>
</dbReference>
<dbReference type="PROSITE" id="PS00878">
    <property type="entry name" value="ODR_DC_2_1"/>
    <property type="match status" value="1"/>
</dbReference>
<dbReference type="InterPro" id="IPR036322">
    <property type="entry name" value="WD40_repeat_dom_sf"/>
</dbReference>
<evidence type="ECO:0000256" key="2">
    <source>
        <dbReference type="ARBA" id="ARBA00004604"/>
    </source>
</evidence>
<dbReference type="InterPro" id="IPR040382">
    <property type="entry name" value="NOL10/Enp2"/>
</dbReference>
<keyword evidence="6" id="KW-0853">WD repeat</keyword>
<dbReference type="InterPro" id="IPR022657">
    <property type="entry name" value="De-COase2_CS"/>
</dbReference>
<keyword evidence="7" id="KW-0677">Repeat</keyword>
<gene>
    <name evidence="27" type="ORF">E5288_WYG018130</name>
</gene>
<keyword evidence="20" id="KW-0175">Coiled coil</keyword>
<keyword evidence="10" id="KW-0620">Polyamine biosynthesis</keyword>
<feature type="region of interest" description="Disordered" evidence="21">
    <location>
        <begin position="515"/>
        <end position="544"/>
    </location>
</feature>
<dbReference type="GO" id="GO:0000462">
    <property type="term" value="P:maturation of SSU-rRNA from tricistronic rRNA transcript (SSU-rRNA, 5.8S rRNA, LSU-rRNA)"/>
    <property type="evidence" value="ECO:0007669"/>
    <property type="project" value="TreeGrafter"/>
</dbReference>
<keyword evidence="9 18" id="KW-0663">Pyridoxal phosphate</keyword>
<dbReference type="GO" id="GO:0032040">
    <property type="term" value="C:small-subunit processome"/>
    <property type="evidence" value="ECO:0007669"/>
    <property type="project" value="TreeGrafter"/>
</dbReference>
<dbReference type="Gene3D" id="2.40.37.10">
    <property type="entry name" value="Lyase, Ornithine Decarboxylase, Chain A, domain 1"/>
    <property type="match status" value="1"/>
</dbReference>
<protein>
    <recommendedName>
        <fullName evidence="5">Nucleolar protein 10</fullName>
        <ecNumber evidence="14">4.1.1.17</ecNumber>
    </recommendedName>
    <alternativeName>
        <fullName evidence="16">Ornithine decarboxylase</fullName>
    </alternativeName>
</protein>